<organism evidence="1">
    <name type="scientific">Octopus bimaculoides</name>
    <name type="common">California two-spotted octopus</name>
    <dbReference type="NCBI Taxonomy" id="37653"/>
    <lineage>
        <taxon>Eukaryota</taxon>
        <taxon>Metazoa</taxon>
        <taxon>Spiralia</taxon>
        <taxon>Lophotrochozoa</taxon>
        <taxon>Mollusca</taxon>
        <taxon>Cephalopoda</taxon>
        <taxon>Coleoidea</taxon>
        <taxon>Octopodiformes</taxon>
        <taxon>Octopoda</taxon>
        <taxon>Incirrata</taxon>
        <taxon>Octopodidae</taxon>
        <taxon>Octopus</taxon>
    </lineage>
</organism>
<protein>
    <submittedName>
        <fullName evidence="1">Uncharacterized protein</fullName>
    </submittedName>
</protein>
<dbReference type="EMBL" id="KQ422015">
    <property type="protein sequence ID" value="KOF75802.1"/>
    <property type="molecule type" value="Genomic_DNA"/>
</dbReference>
<proteinExistence type="predicted"/>
<dbReference type="AlphaFoldDB" id="A0A0L8GFK7"/>
<name>A0A0L8GFK7_OCTBM</name>
<accession>A0A0L8GFK7</accession>
<sequence length="68" mass="7879">MHTCLYICVGKFFRSTIMETRNPKEIPYKSNKSVEQIVLYYMFNVLVKNKISGSTNPNTARLKQGTMD</sequence>
<reference evidence="1" key="1">
    <citation type="submission" date="2015-07" db="EMBL/GenBank/DDBJ databases">
        <title>MeaNS - Measles Nucleotide Surveillance Program.</title>
        <authorList>
            <person name="Tran T."/>
            <person name="Druce J."/>
        </authorList>
    </citation>
    <scope>NUCLEOTIDE SEQUENCE</scope>
    <source>
        <strain evidence="1">UCB-OBI-ISO-001</strain>
        <tissue evidence="1">Gonad</tissue>
    </source>
</reference>
<gene>
    <name evidence="1" type="ORF">OCBIM_22034307mg</name>
</gene>
<evidence type="ECO:0000313" key="1">
    <source>
        <dbReference type="EMBL" id="KOF75802.1"/>
    </source>
</evidence>